<evidence type="ECO:0000313" key="4">
    <source>
        <dbReference type="EMBL" id="RAK52612.1"/>
    </source>
</evidence>
<gene>
    <name evidence="4" type="ORF">DJ018_10430</name>
</gene>
<dbReference type="GO" id="GO:0015074">
    <property type="term" value="P:DNA integration"/>
    <property type="evidence" value="ECO:0007669"/>
    <property type="project" value="InterPro"/>
</dbReference>
<dbReference type="AlphaFoldDB" id="A0A328ACX7"/>
<evidence type="ECO:0000313" key="5">
    <source>
        <dbReference type="Proteomes" id="UP000249725"/>
    </source>
</evidence>
<dbReference type="EMBL" id="QFYR01000002">
    <property type="protein sequence ID" value="RAK52612.1"/>
    <property type="molecule type" value="Genomic_DNA"/>
</dbReference>
<dbReference type="Proteomes" id="UP000249725">
    <property type="component" value="Unassembled WGS sequence"/>
</dbReference>
<dbReference type="OrthoDB" id="7209241at2"/>
<comment type="caution">
    <text evidence="4">The sequence shown here is derived from an EMBL/GenBank/DDBJ whole genome shotgun (WGS) entry which is preliminary data.</text>
</comment>
<evidence type="ECO:0000256" key="1">
    <source>
        <dbReference type="ARBA" id="ARBA00023172"/>
    </source>
</evidence>
<dbReference type="InterPro" id="IPR011010">
    <property type="entry name" value="DNA_brk_join_enz"/>
</dbReference>
<keyword evidence="1" id="KW-0233">DNA recombination</keyword>
<feature type="domain" description="Tyr recombinase" evidence="3">
    <location>
        <begin position="161"/>
        <end position="357"/>
    </location>
</feature>
<sequence length="400" mass="43806">MKYVNRVQRPDGTVQLYLRKRGLPSVRLPDGLGEAALARHVAALVADLAPDAAAPPSTFSGALRAYELTSPDFRILAASTKYEYRLILKEFEDDLGRLAVSAFTPAFVDRLKGAWARRGHRAANIRLQVLKNVLKPQLVAGRLAKDPFPLVGQVRRPRELKEPHLIWSDAVFAKVMEAALAAEKFGLARALAVGRYVGARRGDLVAIPRTAREAGRVRFMSGKRRIRVDVPEDPRLTAWLGRTPESPPDRPRRGRKARPGEPRLATTTLVYNVAGRPYTEDGLALELRKLVARLHQNGAIDSGDYDLHGLRHTRGVELALAGCSDAEGAAMMGHGSASSFAQYRRQADRIRLADAAEARLAARRGAAPEQAANEKCNEACNQSATEPLETKKDRGNSSVL</sequence>
<dbReference type="SUPFAM" id="SSF56349">
    <property type="entry name" value="DNA breaking-rejoining enzymes"/>
    <property type="match status" value="1"/>
</dbReference>
<dbReference type="PROSITE" id="PS51898">
    <property type="entry name" value="TYR_RECOMBINASE"/>
    <property type="match status" value="1"/>
</dbReference>
<keyword evidence="5" id="KW-1185">Reference proteome</keyword>
<proteinExistence type="predicted"/>
<dbReference type="InterPro" id="IPR002104">
    <property type="entry name" value="Integrase_catalytic"/>
</dbReference>
<organism evidence="4 5">
    <name type="scientific">Phenylobacterium deserti</name>
    <dbReference type="NCBI Taxonomy" id="1914756"/>
    <lineage>
        <taxon>Bacteria</taxon>
        <taxon>Pseudomonadati</taxon>
        <taxon>Pseudomonadota</taxon>
        <taxon>Alphaproteobacteria</taxon>
        <taxon>Caulobacterales</taxon>
        <taxon>Caulobacteraceae</taxon>
        <taxon>Phenylobacterium</taxon>
    </lineage>
</organism>
<evidence type="ECO:0000259" key="3">
    <source>
        <dbReference type="PROSITE" id="PS51898"/>
    </source>
</evidence>
<evidence type="ECO:0000256" key="2">
    <source>
        <dbReference type="SAM" id="MobiDB-lite"/>
    </source>
</evidence>
<feature type="region of interest" description="Disordered" evidence="2">
    <location>
        <begin position="363"/>
        <end position="400"/>
    </location>
</feature>
<feature type="compositionally biased region" description="Basic and acidic residues" evidence="2">
    <location>
        <begin position="388"/>
        <end position="400"/>
    </location>
</feature>
<dbReference type="Gene3D" id="1.10.443.10">
    <property type="entry name" value="Intergrase catalytic core"/>
    <property type="match status" value="1"/>
</dbReference>
<dbReference type="InterPro" id="IPR013762">
    <property type="entry name" value="Integrase-like_cat_sf"/>
</dbReference>
<dbReference type="GO" id="GO:0003677">
    <property type="term" value="F:DNA binding"/>
    <property type="evidence" value="ECO:0007669"/>
    <property type="project" value="InterPro"/>
</dbReference>
<dbReference type="RefSeq" id="WP_111514897.1">
    <property type="nucleotide sequence ID" value="NZ_QFYR01000002.1"/>
</dbReference>
<protein>
    <recommendedName>
        <fullName evidence="3">Tyr recombinase domain-containing protein</fullName>
    </recommendedName>
</protein>
<reference evidence="5" key="1">
    <citation type="submission" date="2018-05" db="EMBL/GenBank/DDBJ databases">
        <authorList>
            <person name="Li X."/>
        </authorList>
    </citation>
    <scope>NUCLEOTIDE SEQUENCE [LARGE SCALE GENOMIC DNA]</scope>
    <source>
        <strain evidence="5">YIM 73061</strain>
    </source>
</reference>
<feature type="region of interest" description="Disordered" evidence="2">
    <location>
        <begin position="237"/>
        <end position="262"/>
    </location>
</feature>
<accession>A0A328ACX7</accession>
<name>A0A328ACX7_9CAUL</name>
<dbReference type="GO" id="GO:0006310">
    <property type="term" value="P:DNA recombination"/>
    <property type="evidence" value="ECO:0007669"/>
    <property type="project" value="UniProtKB-KW"/>
</dbReference>